<feature type="compositionally biased region" description="Basic and acidic residues" evidence="2">
    <location>
        <begin position="123"/>
        <end position="136"/>
    </location>
</feature>
<reference evidence="4" key="2">
    <citation type="journal article" date="2021" name="Microbiome">
        <title>Successional dynamics and alternative stable states in a saline activated sludge microbial community over 9 years.</title>
        <authorList>
            <person name="Wang Y."/>
            <person name="Ye J."/>
            <person name="Ju F."/>
            <person name="Liu L."/>
            <person name="Boyd J.A."/>
            <person name="Deng Y."/>
            <person name="Parks D.H."/>
            <person name="Jiang X."/>
            <person name="Yin X."/>
            <person name="Woodcroft B.J."/>
            <person name="Tyson G.W."/>
            <person name="Hugenholtz P."/>
            <person name="Polz M.F."/>
            <person name="Zhang T."/>
        </authorList>
    </citation>
    <scope>NUCLEOTIDE SEQUENCE</scope>
    <source>
        <strain evidence="4">HKST-UBA02</strain>
    </source>
</reference>
<dbReference type="Gene3D" id="3.40.50.720">
    <property type="entry name" value="NAD(P)-binding Rossmann-like Domain"/>
    <property type="match status" value="1"/>
</dbReference>
<dbReference type="Pfam" id="PF03807">
    <property type="entry name" value="F420_oxidored"/>
    <property type="match status" value="1"/>
</dbReference>
<evidence type="ECO:0000313" key="5">
    <source>
        <dbReference type="Proteomes" id="UP000739538"/>
    </source>
</evidence>
<evidence type="ECO:0000313" key="4">
    <source>
        <dbReference type="EMBL" id="MCA9756485.1"/>
    </source>
</evidence>
<evidence type="ECO:0000256" key="2">
    <source>
        <dbReference type="SAM" id="MobiDB-lite"/>
    </source>
</evidence>
<organism evidence="4 5">
    <name type="scientific">Eiseniibacteriota bacterium</name>
    <dbReference type="NCBI Taxonomy" id="2212470"/>
    <lineage>
        <taxon>Bacteria</taxon>
        <taxon>Candidatus Eiseniibacteriota</taxon>
    </lineage>
</organism>
<name>A0A956SDH7_UNCEI</name>
<dbReference type="InterPro" id="IPR028939">
    <property type="entry name" value="P5C_Rdtase_cat_N"/>
</dbReference>
<dbReference type="PANTHER" id="PTHR14239:SF10">
    <property type="entry name" value="REDUCTASE"/>
    <property type="match status" value="1"/>
</dbReference>
<sequence length="235" mass="24382">MKLGLIGAGMIGGTLGRLWHRAGHEVVFGTRHPESLAPLVTELRATEHGGTDSRATAGKADMREAAGTADARAAAGSAEQAAQDAEVVLLAVPLAAIPSLASSIGPLLAGKVVIDAGNPYPQRDGDTAREARKHPEGSSGWVASHFPDARVVKAFNTVYFQTLLDKSKQGVEDGIGIPIAGDDDAALDLVAALVRDAGFTPVLAGELREGKRFEPGTKVYNTGMRASEVARELGI</sequence>
<evidence type="ECO:0000259" key="3">
    <source>
        <dbReference type="Pfam" id="PF03807"/>
    </source>
</evidence>
<feature type="domain" description="Pyrroline-5-carboxylate reductase catalytic N-terminal" evidence="3">
    <location>
        <begin position="2"/>
        <end position="119"/>
    </location>
</feature>
<gene>
    <name evidence="4" type="ORF">KDA27_11840</name>
</gene>
<feature type="region of interest" description="Disordered" evidence="2">
    <location>
        <begin position="120"/>
        <end position="139"/>
    </location>
</feature>
<reference evidence="4" key="1">
    <citation type="submission" date="2020-04" db="EMBL/GenBank/DDBJ databases">
        <authorList>
            <person name="Zhang T."/>
        </authorList>
    </citation>
    <scope>NUCLEOTIDE SEQUENCE</scope>
    <source>
        <strain evidence="4">HKST-UBA02</strain>
    </source>
</reference>
<dbReference type="AlphaFoldDB" id="A0A956SDH7"/>
<proteinExistence type="predicted"/>
<dbReference type="PANTHER" id="PTHR14239">
    <property type="entry name" value="DUDULIN-RELATED"/>
    <property type="match status" value="1"/>
</dbReference>
<dbReference type="EMBL" id="JAGQHS010000055">
    <property type="protein sequence ID" value="MCA9756485.1"/>
    <property type="molecule type" value="Genomic_DNA"/>
</dbReference>
<evidence type="ECO:0000256" key="1">
    <source>
        <dbReference type="ARBA" id="ARBA00023002"/>
    </source>
</evidence>
<dbReference type="Proteomes" id="UP000739538">
    <property type="component" value="Unassembled WGS sequence"/>
</dbReference>
<accession>A0A956SDH7</accession>
<dbReference type="SUPFAM" id="SSF51735">
    <property type="entry name" value="NAD(P)-binding Rossmann-fold domains"/>
    <property type="match status" value="1"/>
</dbReference>
<dbReference type="InterPro" id="IPR051267">
    <property type="entry name" value="STEAP_metalloreductase"/>
</dbReference>
<dbReference type="InterPro" id="IPR036291">
    <property type="entry name" value="NAD(P)-bd_dom_sf"/>
</dbReference>
<protein>
    <submittedName>
        <fullName evidence="4">NADPH-dependent F420 reductase</fullName>
    </submittedName>
</protein>
<dbReference type="GO" id="GO:0016491">
    <property type="term" value="F:oxidoreductase activity"/>
    <property type="evidence" value="ECO:0007669"/>
    <property type="project" value="UniProtKB-KW"/>
</dbReference>
<comment type="caution">
    <text evidence="4">The sequence shown here is derived from an EMBL/GenBank/DDBJ whole genome shotgun (WGS) entry which is preliminary data.</text>
</comment>
<feature type="region of interest" description="Disordered" evidence="2">
    <location>
        <begin position="46"/>
        <end position="65"/>
    </location>
</feature>
<keyword evidence="1" id="KW-0560">Oxidoreductase</keyword>